<feature type="compositionally biased region" description="Basic and acidic residues" evidence="1">
    <location>
        <begin position="61"/>
        <end position="72"/>
    </location>
</feature>
<evidence type="ECO:0008006" key="4">
    <source>
        <dbReference type="Google" id="ProtNLM"/>
    </source>
</evidence>
<name>A0AB39VMX5_9GAMM</name>
<feature type="region of interest" description="Disordered" evidence="1">
    <location>
        <begin position="60"/>
        <end position="80"/>
    </location>
</feature>
<evidence type="ECO:0000256" key="1">
    <source>
        <dbReference type="SAM" id="MobiDB-lite"/>
    </source>
</evidence>
<reference evidence="3" key="1">
    <citation type="submission" date="2024-07" db="EMBL/GenBank/DDBJ databases">
        <authorList>
            <person name="Biller S.J."/>
        </authorList>
    </citation>
    <scope>NUCLEOTIDE SEQUENCE</scope>
    <source>
        <strain evidence="3">WC2420</strain>
    </source>
</reference>
<protein>
    <recommendedName>
        <fullName evidence="4">Glycine zipper 2TM domain-containing protein</fullName>
    </recommendedName>
</protein>
<evidence type="ECO:0000313" key="3">
    <source>
        <dbReference type="EMBL" id="XDU71133.1"/>
    </source>
</evidence>
<gene>
    <name evidence="3" type="ORF">AB3G37_16405</name>
</gene>
<proteinExistence type="predicted"/>
<feature type="signal peptide" evidence="2">
    <location>
        <begin position="1"/>
        <end position="23"/>
    </location>
</feature>
<organism evidence="3">
    <name type="scientific">Rouxiella sp. WC2420</name>
    <dbReference type="NCBI Taxonomy" id="3234145"/>
    <lineage>
        <taxon>Bacteria</taxon>
        <taxon>Pseudomonadati</taxon>
        <taxon>Pseudomonadota</taxon>
        <taxon>Gammaproteobacteria</taxon>
        <taxon>Enterobacterales</taxon>
        <taxon>Yersiniaceae</taxon>
        <taxon>Rouxiella</taxon>
    </lineage>
</organism>
<sequence>MNKFSCYAAAFAVLMSATSMAHAEGCIKGAAVGAVAGHVAHHHAVLGAVGGCVVGHHMATKAREQKEAEAKKQQLQQPQH</sequence>
<accession>A0AB39VMX5</accession>
<keyword evidence="2" id="KW-0732">Signal</keyword>
<dbReference type="AlphaFoldDB" id="A0AB39VMX5"/>
<dbReference type="EMBL" id="CP165628">
    <property type="protein sequence ID" value="XDU71133.1"/>
    <property type="molecule type" value="Genomic_DNA"/>
</dbReference>
<evidence type="ECO:0000256" key="2">
    <source>
        <dbReference type="SAM" id="SignalP"/>
    </source>
</evidence>
<feature type="chain" id="PRO_5044290602" description="Glycine zipper 2TM domain-containing protein" evidence="2">
    <location>
        <begin position="24"/>
        <end position="80"/>
    </location>
</feature>
<dbReference type="RefSeq" id="WP_037377788.1">
    <property type="nucleotide sequence ID" value="NZ_CP165628.1"/>
</dbReference>